<dbReference type="SUPFAM" id="SSF81631">
    <property type="entry name" value="PAP/OAS1 substrate-binding domain"/>
    <property type="match status" value="1"/>
</dbReference>
<dbReference type="GO" id="GO:1990817">
    <property type="term" value="F:poly(A) RNA polymerase activity"/>
    <property type="evidence" value="ECO:0007669"/>
    <property type="project" value="UniProtKB-EC"/>
</dbReference>
<evidence type="ECO:0000256" key="7">
    <source>
        <dbReference type="ARBA" id="ARBA00022840"/>
    </source>
</evidence>
<dbReference type="PANTHER" id="PTHR10682">
    <property type="entry name" value="POLY A POLYMERASE"/>
    <property type="match status" value="1"/>
</dbReference>
<keyword evidence="7" id="KW-0067">ATP-binding</keyword>
<evidence type="ECO:0000256" key="1">
    <source>
        <dbReference type="ARBA" id="ARBA00004123"/>
    </source>
</evidence>
<dbReference type="GO" id="GO:0006397">
    <property type="term" value="P:mRNA processing"/>
    <property type="evidence" value="ECO:0007669"/>
    <property type="project" value="UniProtKB-KW"/>
</dbReference>
<dbReference type="GO" id="GO:0005634">
    <property type="term" value="C:nucleus"/>
    <property type="evidence" value="ECO:0007669"/>
    <property type="project" value="UniProtKB-SubCell"/>
</dbReference>
<evidence type="ECO:0000313" key="12">
    <source>
        <dbReference type="RefSeq" id="XP_020100849.1"/>
    </source>
</evidence>
<evidence type="ECO:0000256" key="8">
    <source>
        <dbReference type="ARBA" id="ARBA00023242"/>
    </source>
</evidence>
<dbReference type="InterPro" id="IPR007010">
    <property type="entry name" value="PolA_pol_RNA-bd_dom"/>
</dbReference>
<dbReference type="AlphaFoldDB" id="A0A6P5FXU3"/>
<feature type="domain" description="Poly(A) polymerase RNA-binding" evidence="9">
    <location>
        <begin position="45"/>
        <end position="79"/>
    </location>
</feature>
<organism evidence="11 12">
    <name type="scientific">Ananas comosus</name>
    <name type="common">Pineapple</name>
    <name type="synonym">Ananas ananas</name>
    <dbReference type="NCBI Taxonomy" id="4615"/>
    <lineage>
        <taxon>Eukaryota</taxon>
        <taxon>Viridiplantae</taxon>
        <taxon>Streptophyta</taxon>
        <taxon>Embryophyta</taxon>
        <taxon>Tracheophyta</taxon>
        <taxon>Spermatophyta</taxon>
        <taxon>Magnoliopsida</taxon>
        <taxon>Liliopsida</taxon>
        <taxon>Poales</taxon>
        <taxon>Bromeliaceae</taxon>
        <taxon>Bromelioideae</taxon>
        <taxon>Ananas</taxon>
    </lineage>
</organism>
<dbReference type="Pfam" id="PF04926">
    <property type="entry name" value="PAP_RNA-bind"/>
    <property type="match status" value="1"/>
</dbReference>
<reference evidence="11" key="1">
    <citation type="journal article" date="2015" name="Nat. Genet.">
        <title>The pineapple genome and the evolution of CAM photosynthesis.</title>
        <authorList>
            <person name="Ming R."/>
            <person name="VanBuren R."/>
            <person name="Wai C.M."/>
            <person name="Tang H."/>
            <person name="Schatz M.C."/>
            <person name="Bowers J.E."/>
            <person name="Lyons E."/>
            <person name="Wang M.L."/>
            <person name="Chen J."/>
            <person name="Biggers E."/>
            <person name="Zhang J."/>
            <person name="Huang L."/>
            <person name="Zhang L."/>
            <person name="Miao W."/>
            <person name="Zhang J."/>
            <person name="Ye Z."/>
            <person name="Miao C."/>
            <person name="Lin Z."/>
            <person name="Wang H."/>
            <person name="Zhou H."/>
            <person name="Yim W.C."/>
            <person name="Priest H.D."/>
            <person name="Zheng C."/>
            <person name="Woodhouse M."/>
            <person name="Edger P.P."/>
            <person name="Guyot R."/>
            <person name="Guo H.B."/>
            <person name="Guo H."/>
            <person name="Zheng G."/>
            <person name="Singh R."/>
            <person name="Sharma A."/>
            <person name="Min X."/>
            <person name="Zheng Y."/>
            <person name="Lee H."/>
            <person name="Gurtowski J."/>
            <person name="Sedlazeck F.J."/>
            <person name="Harkess A."/>
            <person name="McKain M.R."/>
            <person name="Liao Z."/>
            <person name="Fang J."/>
            <person name="Liu J."/>
            <person name="Zhang X."/>
            <person name="Zhang Q."/>
            <person name="Hu W."/>
            <person name="Qin Y."/>
            <person name="Wang K."/>
            <person name="Chen L.Y."/>
            <person name="Shirley N."/>
            <person name="Lin Y.R."/>
            <person name="Liu L.Y."/>
            <person name="Hernandez A.G."/>
            <person name="Wright C.L."/>
            <person name="Bulone V."/>
            <person name="Tuskan G.A."/>
            <person name="Heath K."/>
            <person name="Zee F."/>
            <person name="Moore P.H."/>
            <person name="Sunkar R."/>
            <person name="Leebens-Mack J.H."/>
            <person name="Mockler T."/>
            <person name="Bennetzen J.L."/>
            <person name="Freeling M."/>
            <person name="Sankoff D."/>
            <person name="Paterson A.H."/>
            <person name="Zhu X."/>
            <person name="Yang X."/>
            <person name="Smith J.A."/>
            <person name="Cushman J.C."/>
            <person name="Paull R.E."/>
            <person name="Yu Q."/>
        </authorList>
    </citation>
    <scope>NUCLEOTIDE SEQUENCE [LARGE SCALE GENOMIC DNA]</scope>
    <source>
        <strain evidence="11">cv. F153</strain>
    </source>
</reference>
<dbReference type="GeneID" id="109718829"/>
<sequence>MNSSYNVSSSTLRVMTEEFQRGFDICEAMETNIAEWDTLFAPYPFFEAYKHYPEIDIITENEDDLRKWKGWVESRLPTLTFKAIFDFLMEMGAAEAKREVGGTLYGLKNNFHSCRNSERDCIYMQKT</sequence>
<keyword evidence="6" id="KW-0547">Nucleotide-binding</keyword>
<comment type="similarity">
    <text evidence="2">Belongs to the poly(A) polymerase family.</text>
</comment>
<gene>
    <name evidence="12" type="primary">LOC109718829</name>
</gene>
<reference evidence="12" key="2">
    <citation type="submission" date="2025-08" db="UniProtKB">
        <authorList>
            <consortium name="RefSeq"/>
        </authorList>
    </citation>
    <scope>IDENTIFICATION</scope>
    <source>
        <tissue evidence="12">Leaf</tissue>
    </source>
</reference>
<accession>A0A6P5FXU3</accession>
<keyword evidence="4" id="KW-0507">mRNA processing</keyword>
<keyword evidence="8" id="KW-0539">Nucleus</keyword>
<evidence type="ECO:0000313" key="11">
    <source>
        <dbReference type="Proteomes" id="UP000515123"/>
    </source>
</evidence>
<dbReference type="Gene3D" id="3.30.70.590">
    <property type="entry name" value="Poly(A) polymerase predicted RNA binding domain"/>
    <property type="match status" value="1"/>
</dbReference>
<dbReference type="Proteomes" id="UP000515123">
    <property type="component" value="Linkage group 12"/>
</dbReference>
<evidence type="ECO:0000256" key="3">
    <source>
        <dbReference type="ARBA" id="ARBA00012388"/>
    </source>
</evidence>
<dbReference type="GO" id="GO:0005524">
    <property type="term" value="F:ATP binding"/>
    <property type="evidence" value="ECO:0007669"/>
    <property type="project" value="UniProtKB-KW"/>
</dbReference>
<evidence type="ECO:0000256" key="5">
    <source>
        <dbReference type="ARBA" id="ARBA00022679"/>
    </source>
</evidence>
<keyword evidence="5" id="KW-0808">Transferase</keyword>
<dbReference type="OrthoDB" id="1728547at2759"/>
<dbReference type="InterPro" id="IPR007012">
    <property type="entry name" value="PolA_pol_cen_dom"/>
</dbReference>
<dbReference type="SUPFAM" id="SSF55003">
    <property type="entry name" value="PAP/Archaeal CCA-adding enzyme, C-terminal domain"/>
    <property type="match status" value="1"/>
</dbReference>
<dbReference type="Pfam" id="PF04928">
    <property type="entry name" value="PAP_central"/>
    <property type="match status" value="1"/>
</dbReference>
<dbReference type="InterPro" id="IPR011068">
    <property type="entry name" value="NuclTrfase_I-like_C"/>
</dbReference>
<name>A0A6P5FXU3_ANACO</name>
<evidence type="ECO:0000259" key="9">
    <source>
        <dbReference type="Pfam" id="PF04926"/>
    </source>
</evidence>
<evidence type="ECO:0000256" key="4">
    <source>
        <dbReference type="ARBA" id="ARBA00022664"/>
    </source>
</evidence>
<feature type="domain" description="Poly(A) polymerase central" evidence="10">
    <location>
        <begin position="1"/>
        <end position="41"/>
    </location>
</feature>
<dbReference type="GO" id="GO:0003723">
    <property type="term" value="F:RNA binding"/>
    <property type="evidence" value="ECO:0007669"/>
    <property type="project" value="InterPro"/>
</dbReference>
<keyword evidence="11" id="KW-1185">Reference proteome</keyword>
<evidence type="ECO:0000256" key="6">
    <source>
        <dbReference type="ARBA" id="ARBA00022741"/>
    </source>
</evidence>
<dbReference type="RefSeq" id="XP_020100849.1">
    <property type="nucleotide sequence ID" value="XM_020245260.1"/>
</dbReference>
<protein>
    <recommendedName>
        <fullName evidence="3">polynucleotide adenylyltransferase</fullName>
        <ecNumber evidence="3">2.7.7.19</ecNumber>
    </recommendedName>
</protein>
<evidence type="ECO:0000256" key="2">
    <source>
        <dbReference type="ARBA" id="ARBA00010912"/>
    </source>
</evidence>
<dbReference type="Gene3D" id="1.10.1410.10">
    <property type="match status" value="1"/>
</dbReference>
<dbReference type="EC" id="2.7.7.19" evidence="3"/>
<proteinExistence type="inferred from homology"/>
<dbReference type="GO" id="GO:0031123">
    <property type="term" value="P:RNA 3'-end processing"/>
    <property type="evidence" value="ECO:0007669"/>
    <property type="project" value="InterPro"/>
</dbReference>
<comment type="subcellular location">
    <subcellularLocation>
        <location evidence="1">Nucleus</location>
    </subcellularLocation>
</comment>
<evidence type="ECO:0000259" key="10">
    <source>
        <dbReference type="Pfam" id="PF04928"/>
    </source>
</evidence>
<dbReference type="PANTHER" id="PTHR10682:SF10">
    <property type="entry name" value="POLYNUCLEOTIDE ADENYLYLTRANSFERASE"/>
    <property type="match status" value="1"/>
</dbReference>